<feature type="compositionally biased region" description="Polar residues" evidence="1">
    <location>
        <begin position="1"/>
        <end position="10"/>
    </location>
</feature>
<protein>
    <submittedName>
        <fullName evidence="3">Uncharacterized protein</fullName>
    </submittedName>
</protein>
<proteinExistence type="predicted"/>
<feature type="compositionally biased region" description="Polar residues" evidence="1">
    <location>
        <begin position="382"/>
        <end position="395"/>
    </location>
</feature>
<organism evidence="2 3">
    <name type="scientific">Ditylenchus dipsaci</name>
    <dbReference type="NCBI Taxonomy" id="166011"/>
    <lineage>
        <taxon>Eukaryota</taxon>
        <taxon>Metazoa</taxon>
        <taxon>Ecdysozoa</taxon>
        <taxon>Nematoda</taxon>
        <taxon>Chromadorea</taxon>
        <taxon>Rhabditida</taxon>
        <taxon>Tylenchina</taxon>
        <taxon>Tylenchomorpha</taxon>
        <taxon>Sphaerularioidea</taxon>
        <taxon>Anguinidae</taxon>
        <taxon>Anguininae</taxon>
        <taxon>Ditylenchus</taxon>
    </lineage>
</organism>
<feature type="compositionally biased region" description="Low complexity" evidence="1">
    <location>
        <begin position="50"/>
        <end position="63"/>
    </location>
</feature>
<evidence type="ECO:0000256" key="1">
    <source>
        <dbReference type="SAM" id="MobiDB-lite"/>
    </source>
</evidence>
<dbReference type="WBParaSite" id="jg21410">
    <property type="protein sequence ID" value="jg21410"/>
    <property type="gene ID" value="jg21410"/>
</dbReference>
<evidence type="ECO:0000313" key="3">
    <source>
        <dbReference type="WBParaSite" id="jg21410"/>
    </source>
</evidence>
<feature type="region of interest" description="Disordered" evidence="1">
    <location>
        <begin position="1"/>
        <end position="22"/>
    </location>
</feature>
<evidence type="ECO:0000313" key="2">
    <source>
        <dbReference type="Proteomes" id="UP000887574"/>
    </source>
</evidence>
<reference evidence="3" key="1">
    <citation type="submission" date="2022-11" db="UniProtKB">
        <authorList>
            <consortium name="WormBaseParasite"/>
        </authorList>
    </citation>
    <scope>IDENTIFICATION</scope>
</reference>
<feature type="region of interest" description="Disordered" evidence="1">
    <location>
        <begin position="365"/>
        <end position="395"/>
    </location>
</feature>
<feature type="region of interest" description="Disordered" evidence="1">
    <location>
        <begin position="50"/>
        <end position="112"/>
    </location>
</feature>
<sequence>METPNHSPTASIGPDDEFTPEAILERLQLVSNPNSVSKPAQRSFEMCIVQSPPQQAQSSRSSSGTLPSLAGHSNYSNTNLPPPLTRSFSNLTAVSTPTSRKTSRRESMFATKSSSVDNYCMQSCDRQRLLVYREIDMYRMRLLDTENSEDSQHALPTILEPCLPSLSTTPSTSTQQKSSAEKQQIVDENPYEVINNTSESNSDQSTELKISSQPSNEKVDKSEAEESPDFEGSSQNGNPQSQMKTTTTGYNTTATLAILKNGSQLLGSNSAVKKPVPDLSLMDHNSNENNLFLKTPTLGMMPDLLRTPTINSPTKSTSSQCLHVDDLNTPSLLHSSTPKGHSTQAFFGDHEPLLTANIEISTVVSQSSMAHGSHQHHSGSQTIHPIQTTPSKSTT</sequence>
<feature type="compositionally biased region" description="Low complexity" evidence="1">
    <location>
        <begin position="163"/>
        <end position="178"/>
    </location>
</feature>
<dbReference type="Proteomes" id="UP000887574">
    <property type="component" value="Unplaced"/>
</dbReference>
<name>A0A915DM09_9BILA</name>
<feature type="compositionally biased region" description="Polar residues" evidence="1">
    <location>
        <begin position="194"/>
        <end position="216"/>
    </location>
</feature>
<feature type="compositionally biased region" description="Polar residues" evidence="1">
    <location>
        <begin position="232"/>
        <end position="244"/>
    </location>
</feature>
<feature type="compositionally biased region" description="Polar residues" evidence="1">
    <location>
        <begin position="86"/>
        <end position="100"/>
    </location>
</feature>
<dbReference type="AlphaFoldDB" id="A0A915DM09"/>
<keyword evidence="2" id="KW-1185">Reference proteome</keyword>
<accession>A0A915DM09</accession>
<feature type="region of interest" description="Disordered" evidence="1">
    <location>
        <begin position="161"/>
        <end position="246"/>
    </location>
</feature>